<gene>
    <name evidence="1" type="ORF">MJO28_014577</name>
</gene>
<accession>A0ACC0DWT4</accession>
<reference evidence="1 2" key="3">
    <citation type="journal article" date="2022" name="Microbiol. Spectr.">
        <title>Folding features and dynamics of 3D genome architecture in plant fungal pathogens.</title>
        <authorList>
            <person name="Xia C."/>
        </authorList>
    </citation>
    <scope>NUCLEOTIDE SEQUENCE [LARGE SCALE GENOMIC DNA]</scope>
    <source>
        <strain evidence="1 2">93-210</strain>
    </source>
</reference>
<protein>
    <submittedName>
        <fullName evidence="1">Uncharacterized protein</fullName>
    </submittedName>
</protein>
<reference evidence="2" key="1">
    <citation type="journal article" date="2018" name="BMC Genomics">
        <title>Genomic insights into host adaptation between the wheat stripe rust pathogen (Puccinia striiformis f. sp. tritici) and the barley stripe rust pathogen (Puccinia striiformis f. sp. hordei).</title>
        <authorList>
            <person name="Xia C."/>
            <person name="Wang M."/>
            <person name="Yin C."/>
            <person name="Cornejo O.E."/>
            <person name="Hulbert S.H."/>
            <person name="Chen X."/>
        </authorList>
    </citation>
    <scope>NUCLEOTIDE SEQUENCE [LARGE SCALE GENOMIC DNA]</scope>
    <source>
        <strain evidence="2">93-210</strain>
    </source>
</reference>
<evidence type="ECO:0000313" key="1">
    <source>
        <dbReference type="EMBL" id="KAI7938998.1"/>
    </source>
</evidence>
<comment type="caution">
    <text evidence="1">The sequence shown here is derived from an EMBL/GenBank/DDBJ whole genome shotgun (WGS) entry which is preliminary data.</text>
</comment>
<dbReference type="Proteomes" id="UP001060170">
    <property type="component" value="Chromosome 15"/>
</dbReference>
<keyword evidence="2" id="KW-1185">Reference proteome</keyword>
<reference evidence="2" key="2">
    <citation type="journal article" date="2018" name="Mol. Plant Microbe Interact.">
        <title>Genome sequence resources for the wheat stripe rust pathogen (Puccinia striiformis f. sp. tritici) and the barley stripe rust pathogen (Puccinia striiformis f. sp. hordei).</title>
        <authorList>
            <person name="Xia C."/>
            <person name="Wang M."/>
            <person name="Yin C."/>
            <person name="Cornejo O.E."/>
            <person name="Hulbert S.H."/>
            <person name="Chen X."/>
        </authorList>
    </citation>
    <scope>NUCLEOTIDE SEQUENCE [LARGE SCALE GENOMIC DNA]</scope>
    <source>
        <strain evidence="2">93-210</strain>
    </source>
</reference>
<dbReference type="EMBL" id="CM045879">
    <property type="protein sequence ID" value="KAI7938998.1"/>
    <property type="molecule type" value="Genomic_DNA"/>
</dbReference>
<organism evidence="1 2">
    <name type="scientific">Puccinia striiformis f. sp. tritici</name>
    <dbReference type="NCBI Taxonomy" id="168172"/>
    <lineage>
        <taxon>Eukaryota</taxon>
        <taxon>Fungi</taxon>
        <taxon>Dikarya</taxon>
        <taxon>Basidiomycota</taxon>
        <taxon>Pucciniomycotina</taxon>
        <taxon>Pucciniomycetes</taxon>
        <taxon>Pucciniales</taxon>
        <taxon>Pucciniaceae</taxon>
        <taxon>Puccinia</taxon>
    </lineage>
</organism>
<proteinExistence type="predicted"/>
<sequence>MLTYLAIDWWKVKTSEELVKARAEQLLRRESTISREVKRLRDSRKRSVRYWDQRCANRLRDPLHKGDLVLLYNRSLESQWGKLFANRWNGPYRVVSKFPGGSYQLEELDGTLLRRKAAAQHVKRFYAHGSTSFDETAGSDDDVDMAEAGEDVFEDAAEQPDESAHSDDGGSDSDGSAGEEDAGREEEPGPRRSRRLKNTGELVHSDGSGSDSEGSAGEEDAGMEEEPGPRRSRRLRTAEDSSLKRRVGGGAAGQ</sequence>
<name>A0ACC0DWT4_9BASI</name>
<evidence type="ECO:0000313" key="2">
    <source>
        <dbReference type="Proteomes" id="UP001060170"/>
    </source>
</evidence>